<evidence type="ECO:0000313" key="2">
    <source>
        <dbReference type="EMBL" id="KAH0816570.1"/>
    </source>
</evidence>
<evidence type="ECO:0000313" key="3">
    <source>
        <dbReference type="Proteomes" id="UP000719412"/>
    </source>
</evidence>
<accession>A0A8J6HL10</accession>
<feature type="domain" description="Tc1-like transposase DDE" evidence="1">
    <location>
        <begin position="138"/>
        <end position="259"/>
    </location>
</feature>
<name>A0A8J6HL10_TENMO</name>
<reference evidence="2" key="1">
    <citation type="journal article" date="2020" name="J Insects Food Feed">
        <title>The yellow mealworm (Tenebrio molitor) genome: a resource for the emerging insects as food and feed industry.</title>
        <authorList>
            <person name="Eriksson T."/>
            <person name="Andere A."/>
            <person name="Kelstrup H."/>
            <person name="Emery V."/>
            <person name="Picard C."/>
        </authorList>
    </citation>
    <scope>NUCLEOTIDE SEQUENCE</scope>
    <source>
        <strain evidence="2">Stoneville</strain>
        <tissue evidence="2">Whole head</tissue>
    </source>
</reference>
<dbReference type="InterPro" id="IPR036397">
    <property type="entry name" value="RNaseH_sf"/>
</dbReference>
<dbReference type="InterPro" id="IPR038717">
    <property type="entry name" value="Tc1-like_DDE_dom"/>
</dbReference>
<reference evidence="2" key="2">
    <citation type="submission" date="2021-08" db="EMBL/GenBank/DDBJ databases">
        <authorList>
            <person name="Eriksson T."/>
        </authorList>
    </citation>
    <scope>NUCLEOTIDE SEQUENCE</scope>
    <source>
        <strain evidence="2">Stoneville</strain>
        <tissue evidence="2">Whole head</tissue>
    </source>
</reference>
<dbReference type="Gene3D" id="3.30.420.10">
    <property type="entry name" value="Ribonuclease H-like superfamily/Ribonuclease H"/>
    <property type="match status" value="1"/>
</dbReference>
<dbReference type="Pfam" id="PF13358">
    <property type="entry name" value="DDE_3"/>
    <property type="match status" value="1"/>
</dbReference>
<dbReference type="PANTHER" id="PTHR33939">
    <property type="entry name" value="PROTEIN CBG22215"/>
    <property type="match status" value="1"/>
</dbReference>
<dbReference type="GO" id="GO:0003676">
    <property type="term" value="F:nucleic acid binding"/>
    <property type="evidence" value="ECO:0007669"/>
    <property type="project" value="InterPro"/>
</dbReference>
<organism evidence="2 3">
    <name type="scientific">Tenebrio molitor</name>
    <name type="common">Yellow mealworm beetle</name>
    <dbReference type="NCBI Taxonomy" id="7067"/>
    <lineage>
        <taxon>Eukaryota</taxon>
        <taxon>Metazoa</taxon>
        <taxon>Ecdysozoa</taxon>
        <taxon>Arthropoda</taxon>
        <taxon>Hexapoda</taxon>
        <taxon>Insecta</taxon>
        <taxon>Pterygota</taxon>
        <taxon>Neoptera</taxon>
        <taxon>Endopterygota</taxon>
        <taxon>Coleoptera</taxon>
        <taxon>Polyphaga</taxon>
        <taxon>Cucujiformia</taxon>
        <taxon>Tenebrionidae</taxon>
        <taxon>Tenebrio</taxon>
    </lineage>
</organism>
<gene>
    <name evidence="2" type="ORF">GEV33_006220</name>
</gene>
<dbReference type="AlphaFoldDB" id="A0A8J6HL10"/>
<dbReference type="Proteomes" id="UP000719412">
    <property type="component" value="Unassembled WGS sequence"/>
</dbReference>
<sequence>MHTVEEEIHFAIQPVHSDRQAVFCVEERSTKENLGKKVAVLPAGVNCLLGSWNLTGQKLSNVEDEPQLSLRQLSQQTELSVSICQRIVRKDLEDSVTAERYRNNILDVFTINSNWLNDGFLDGCSLLLDTNINDRDYHKTMSGDLFFKWVKDQLLPALHKLSKKCVVVMDNAPYHCMRSEKSPTSSSNKEFLQSWLRKKNVLVDNKSTKKELWSLIKPIIEVDELLCANGYSVLRLPPYHCQYNPIELMWGYCKTYYNKHINTVSGKDRTSVLWTTALNNCDGGMWSNATKHCEALISQDWTKLMGNFSINDIPPFIINLEESDSDSDFLDDDDSLSDIQESDTSASDIDEVITILINVDSDETDEAVDTTT</sequence>
<dbReference type="PANTHER" id="PTHR33939:SF1">
    <property type="entry name" value="DUF4371 DOMAIN-CONTAINING PROTEIN"/>
    <property type="match status" value="1"/>
</dbReference>
<evidence type="ECO:0000259" key="1">
    <source>
        <dbReference type="Pfam" id="PF13358"/>
    </source>
</evidence>
<protein>
    <recommendedName>
        <fullName evidence="1">Tc1-like transposase DDE domain-containing protein</fullName>
    </recommendedName>
</protein>
<dbReference type="EMBL" id="JABDTM020021336">
    <property type="protein sequence ID" value="KAH0816570.1"/>
    <property type="molecule type" value="Genomic_DNA"/>
</dbReference>
<keyword evidence="3" id="KW-1185">Reference proteome</keyword>
<proteinExistence type="predicted"/>
<comment type="caution">
    <text evidence="2">The sequence shown here is derived from an EMBL/GenBank/DDBJ whole genome shotgun (WGS) entry which is preliminary data.</text>
</comment>